<evidence type="ECO:0000256" key="1">
    <source>
        <dbReference type="SAM" id="MobiDB-lite"/>
    </source>
</evidence>
<dbReference type="OrthoDB" id="7372889at2"/>
<dbReference type="AlphaFoldDB" id="A0A4Z0NX72"/>
<dbReference type="EMBL" id="SRLB01000001">
    <property type="protein sequence ID" value="TGE02460.1"/>
    <property type="molecule type" value="Genomic_DNA"/>
</dbReference>
<protein>
    <submittedName>
        <fullName evidence="3">Phenol degradation protein meta</fullName>
    </submittedName>
</protein>
<sequence length="334" mass="36081">MPCSQSGEPAVQPVGRPRRRRRTTCASAAFAALAGFAGSAHAYDMPALNLGFTSFFDGAPPSGPGWYPSQYLQVYSAGRLTDNRGRSLGLPREDVTVIAELTQLIYVSPIKVGPGTFGLNLILPALPHAAVNDGLNGAVLKAREGVGDLLVGPFYQGDPVMGPNGPIFMGRIEASVILPTGRYDPTAAVNPGSNYLSFDPYVAGTLFLTPDWSVSGRFHYLWNARNDRPNVSFGPAISTTQAGQALHANFATDYKLTKDLVVGANGYWLQQITDTLANGVAARGHRERVFALGPGALWSINADNFLFFNAYYEFGARNRPEGQRYIMRYVGHFN</sequence>
<evidence type="ECO:0000313" key="3">
    <source>
        <dbReference type="EMBL" id="TGE02460.1"/>
    </source>
</evidence>
<keyword evidence="4" id="KW-1185">Reference proteome</keyword>
<dbReference type="InterPro" id="IPR025737">
    <property type="entry name" value="FApF"/>
</dbReference>
<feature type="signal peptide" evidence="2">
    <location>
        <begin position="1"/>
        <end position="42"/>
    </location>
</feature>
<dbReference type="Pfam" id="PF13557">
    <property type="entry name" value="Phenol_MetA_deg"/>
    <property type="match status" value="1"/>
</dbReference>
<dbReference type="Proteomes" id="UP000297535">
    <property type="component" value="Unassembled WGS sequence"/>
</dbReference>
<proteinExistence type="predicted"/>
<feature type="chain" id="PRO_5021316160" evidence="2">
    <location>
        <begin position="43"/>
        <end position="334"/>
    </location>
</feature>
<evidence type="ECO:0000313" key="4">
    <source>
        <dbReference type="Proteomes" id="UP000297535"/>
    </source>
</evidence>
<gene>
    <name evidence="3" type="ORF">EU555_01445</name>
</gene>
<feature type="region of interest" description="Disordered" evidence="1">
    <location>
        <begin position="1"/>
        <end position="20"/>
    </location>
</feature>
<evidence type="ECO:0000256" key="2">
    <source>
        <dbReference type="SAM" id="SignalP"/>
    </source>
</evidence>
<organism evidence="3 4">
    <name type="scientific">Methylobacterium nonmethylotrophicum</name>
    <dbReference type="NCBI Taxonomy" id="1141884"/>
    <lineage>
        <taxon>Bacteria</taxon>
        <taxon>Pseudomonadati</taxon>
        <taxon>Pseudomonadota</taxon>
        <taxon>Alphaproteobacteria</taxon>
        <taxon>Hyphomicrobiales</taxon>
        <taxon>Methylobacteriaceae</taxon>
        <taxon>Methylobacterium</taxon>
    </lineage>
</organism>
<keyword evidence="2" id="KW-0732">Signal</keyword>
<reference evidence="3 4" key="1">
    <citation type="submission" date="2019-04" db="EMBL/GenBank/DDBJ databases">
        <authorList>
            <person name="Feng G."/>
            <person name="Zhu H."/>
        </authorList>
    </citation>
    <scope>NUCLEOTIDE SEQUENCE [LARGE SCALE GENOMIC DNA]</scope>
    <source>
        <strain evidence="3 4">6HR-1</strain>
    </source>
</reference>
<comment type="caution">
    <text evidence="3">The sequence shown here is derived from an EMBL/GenBank/DDBJ whole genome shotgun (WGS) entry which is preliminary data.</text>
</comment>
<name>A0A4Z0NX72_9HYPH</name>
<accession>A0A4Z0NX72</accession>